<gene>
    <name evidence="5" type="ORF">C823_01537</name>
</gene>
<reference evidence="5 6" key="1">
    <citation type="journal article" date="2014" name="Genome Announc.">
        <title>Draft genome sequences of the altered schaedler flora, a defined bacterial community from gnotobiotic mice.</title>
        <authorList>
            <person name="Wannemuehler M.J."/>
            <person name="Overstreet A.M."/>
            <person name="Ward D.V."/>
            <person name="Phillips G.J."/>
        </authorList>
    </citation>
    <scope>NUCLEOTIDE SEQUENCE [LARGE SCALE GENOMIC DNA]</scope>
    <source>
        <strain evidence="5 6">ASF492</strain>
    </source>
</reference>
<feature type="region of interest" description="Disordered" evidence="1">
    <location>
        <begin position="27"/>
        <end position="67"/>
    </location>
</feature>
<dbReference type="HOGENOM" id="CLU_1040127_0_0_9"/>
<dbReference type="Pfam" id="PF13007">
    <property type="entry name" value="LZ_Tnp_IS66"/>
    <property type="match status" value="1"/>
</dbReference>
<dbReference type="eggNOG" id="COG3316">
    <property type="taxonomic scope" value="Bacteria"/>
</dbReference>
<proteinExistence type="predicted"/>
<dbReference type="AlphaFoldDB" id="N2B0A9"/>
<feature type="domain" description="Transposase IS66 central" evidence="2">
    <location>
        <begin position="151"/>
        <end position="267"/>
    </location>
</feature>
<dbReference type="STRING" id="1235802.C823_01537"/>
<evidence type="ECO:0000259" key="2">
    <source>
        <dbReference type="Pfam" id="PF03050"/>
    </source>
</evidence>
<dbReference type="InterPro" id="IPR024474">
    <property type="entry name" value="Znf_dom_IS66"/>
</dbReference>
<comment type="caution">
    <text evidence="5">The sequence shown here is derived from an EMBL/GenBank/DDBJ whole genome shotgun (WGS) entry which is preliminary data.</text>
</comment>
<sequence>RSLVDDLRLLKAGLEETLEEFKRQLFGTKSEKTKTSQADAAVETEDPASKTTVKEHTRAKKKKTTRDERYADIPVRDVVIPVPDKDRRCPYCNAEMMPLGRKEVRTELRITPAKVERVRYMQEELICPECRKDGDGTIVQAQTPAPLMPHSPASPSAVAYVMFDKSFASVPYYRQEACMAQLGLKLPRETMANWYIRCALEYFQPVYDRLHGLLLQRGVIHADETTCQVLREKGRAAESTSYMWLYLSGSDGLPPIVLYEYQAGRSG</sequence>
<dbReference type="Proteomes" id="UP000012589">
    <property type="component" value="Unassembled WGS sequence"/>
</dbReference>
<name>N2B0A9_9FIRM</name>
<evidence type="ECO:0000259" key="3">
    <source>
        <dbReference type="Pfam" id="PF13005"/>
    </source>
</evidence>
<evidence type="ECO:0000313" key="6">
    <source>
        <dbReference type="Proteomes" id="UP000012589"/>
    </source>
</evidence>
<dbReference type="InterPro" id="IPR004291">
    <property type="entry name" value="Transposase_IS66_central"/>
</dbReference>
<evidence type="ECO:0000313" key="5">
    <source>
        <dbReference type="EMBL" id="EMZ32148.1"/>
    </source>
</evidence>
<accession>N2B0A9</accession>
<dbReference type="InterPro" id="IPR024463">
    <property type="entry name" value="Transposase_TnpC_homeodom"/>
</dbReference>
<protein>
    <recommendedName>
        <fullName evidence="7">Transposase IS66 central domain-containing protein</fullName>
    </recommendedName>
</protein>
<dbReference type="PANTHER" id="PTHR33678">
    <property type="entry name" value="BLL1576 PROTEIN"/>
    <property type="match status" value="1"/>
</dbReference>
<feature type="domain" description="Transposase IS66 zinc-finger binding" evidence="3">
    <location>
        <begin position="86"/>
        <end position="130"/>
    </location>
</feature>
<evidence type="ECO:0000256" key="1">
    <source>
        <dbReference type="SAM" id="MobiDB-lite"/>
    </source>
</evidence>
<evidence type="ECO:0008006" key="7">
    <source>
        <dbReference type="Google" id="ProtNLM"/>
    </source>
</evidence>
<keyword evidence="6" id="KW-1185">Reference proteome</keyword>
<feature type="non-terminal residue" evidence="5">
    <location>
        <position position="267"/>
    </location>
</feature>
<feature type="non-terminal residue" evidence="5">
    <location>
        <position position="1"/>
    </location>
</feature>
<organism evidence="5 6">
    <name type="scientific">Eubacterium plexicaudatum ASF492</name>
    <dbReference type="NCBI Taxonomy" id="1235802"/>
    <lineage>
        <taxon>Bacteria</taxon>
        <taxon>Bacillati</taxon>
        <taxon>Bacillota</taxon>
        <taxon>Clostridia</taxon>
        <taxon>Eubacteriales</taxon>
        <taxon>Eubacteriaceae</taxon>
        <taxon>Eubacterium</taxon>
    </lineage>
</organism>
<dbReference type="Pfam" id="PF13005">
    <property type="entry name" value="zf-IS66"/>
    <property type="match status" value="1"/>
</dbReference>
<dbReference type="EMBL" id="AQFT01000044">
    <property type="protein sequence ID" value="EMZ32148.1"/>
    <property type="molecule type" value="Genomic_DNA"/>
</dbReference>
<dbReference type="Pfam" id="PF03050">
    <property type="entry name" value="DDE_Tnp_IS66"/>
    <property type="match status" value="1"/>
</dbReference>
<dbReference type="PANTHER" id="PTHR33678:SF2">
    <property type="match status" value="1"/>
</dbReference>
<dbReference type="InterPro" id="IPR052344">
    <property type="entry name" value="Transposase-related"/>
</dbReference>
<evidence type="ECO:0000259" key="4">
    <source>
        <dbReference type="Pfam" id="PF13007"/>
    </source>
</evidence>
<feature type="domain" description="Transposase TnpC homeodomain" evidence="4">
    <location>
        <begin position="14"/>
        <end position="78"/>
    </location>
</feature>